<evidence type="ECO:0000313" key="2">
    <source>
        <dbReference type="Proteomes" id="UP000503017"/>
    </source>
</evidence>
<proteinExistence type="predicted"/>
<dbReference type="RefSeq" id="WP_032926026.1">
    <property type="nucleotide sequence ID" value="NZ_CP033367.1"/>
</dbReference>
<dbReference type="AlphaFoldDB" id="A0A6M7X190"/>
<sequence>MPTTMKIDGFLKVPDIKGPSTRDGHSDEIEVHGVDYKMVAPYDPNSLSRRGRVSMGMIKFTKHYDKSSPYLAKALFENKALNEVVFSARRTIDGESKDYLVVTLTDASIMEYDMSQADDEADLIEEAVSFAYKKIKFVYDGNDEAEMDVYVGK</sequence>
<name>A0A6M7X190_RHILI</name>
<organism evidence="1 2">
    <name type="scientific">Mesorhizobium loti R88b</name>
    <dbReference type="NCBI Taxonomy" id="935548"/>
    <lineage>
        <taxon>Bacteria</taxon>
        <taxon>Pseudomonadati</taxon>
        <taxon>Pseudomonadota</taxon>
        <taxon>Alphaproteobacteria</taxon>
        <taxon>Hyphomicrobiales</taxon>
        <taxon>Phyllobacteriaceae</taxon>
        <taxon>Mesorhizobium</taxon>
    </lineage>
</organism>
<dbReference type="InterPro" id="IPR053165">
    <property type="entry name" value="HSI-I_assembly_Hcp1"/>
</dbReference>
<dbReference type="EMBL" id="CP033367">
    <property type="protein sequence ID" value="QKD05221.1"/>
    <property type="molecule type" value="Genomic_DNA"/>
</dbReference>
<dbReference type="Gene3D" id="2.30.110.20">
    <property type="entry name" value="Hcp1-like"/>
    <property type="match status" value="1"/>
</dbReference>
<reference evidence="1 2" key="1">
    <citation type="submission" date="2018-10" db="EMBL/GenBank/DDBJ databases">
        <authorList>
            <person name="Perry B.J."/>
            <person name="Sullivan J.T."/>
            <person name="Murphy R.J.T."/>
            <person name="Ramsay J.P."/>
            <person name="Ronson C.W."/>
        </authorList>
    </citation>
    <scope>NUCLEOTIDE SEQUENCE [LARGE SCALE GENOMIC DNA]</scope>
    <source>
        <strain evidence="1 2">R88b</strain>
    </source>
</reference>
<dbReference type="Pfam" id="PF05638">
    <property type="entry name" value="T6SS_HCP"/>
    <property type="match status" value="1"/>
</dbReference>
<dbReference type="InterPro" id="IPR036624">
    <property type="entry name" value="Hcp1-lik_sf"/>
</dbReference>
<dbReference type="Proteomes" id="UP000503017">
    <property type="component" value="Chromosome"/>
</dbReference>
<gene>
    <name evidence="1" type="ORF">EB235_30145</name>
</gene>
<protein>
    <submittedName>
        <fullName evidence="1">Hcp1 family type VI secretion system effector</fullName>
    </submittedName>
</protein>
<accession>A0A6M7X190</accession>
<dbReference type="PANTHER" id="PTHR36152">
    <property type="entry name" value="CYTOPLASMIC PROTEIN-RELATED"/>
    <property type="match status" value="1"/>
</dbReference>
<dbReference type="SUPFAM" id="SSF141452">
    <property type="entry name" value="Hcp1-like"/>
    <property type="match status" value="1"/>
</dbReference>
<dbReference type="PANTHER" id="PTHR36152:SF1">
    <property type="entry name" value="UBIQUITIN-LIKE DOMAIN-CONTAINING PROTEIN"/>
    <property type="match status" value="1"/>
</dbReference>
<evidence type="ECO:0000313" key="1">
    <source>
        <dbReference type="EMBL" id="QKD05221.1"/>
    </source>
</evidence>
<dbReference type="InterPro" id="IPR008514">
    <property type="entry name" value="T6SS_Hcp"/>
</dbReference>
<dbReference type="NCBIfam" id="TIGR03344">
    <property type="entry name" value="VI_effect_Hcp1"/>
    <property type="match status" value="1"/>
</dbReference>